<sequence length="516" mass="51707">MATIGTVRAVFTASAGGLVAGTNAAGMGLRRLGRDSEQASRGLALANSRLGSLMAINGAQLFASMAGAATSAVRSLLAFGSAEAETIDKTSKMAARLGLTYGELAGLGHAGDLAGVSLETIGKAATKADVAFVKASQGSAQALSGFEAIGLSLDDLQGLSASERFAAITDALAGMPTEAERAAAAVKLFGRAGAEMLPLFAAGAGSIRDATAEAERFGMALSGAQGRDVEEMNDSFSKVRAAVGGVVQQVVAYLAPAITNVSDTFTSLVGSVGGANIGQTIGEGILTAARYFASVVDVFVGGSGGVMEAFAAVGEYWFGVWDSGSRVSAVFAAIGRGLAGVFQSMVLGVTGTIGALLKGAQAIAGAFGLQSNLLDTASAAADAFNNKLGEGATANFAAAGQNFDIATGGGRSMGAASAGPMARAMDEAIARSRAAKDSVDVAKRTAVGGGGLEGGRGSEQKLSAVESRSKEGIAEMFRLMRGQADDVQERQLGCLEQLVENTDDMGLDVMELDFAG</sequence>
<accession>A0A6J5QPL2</accession>
<reference evidence="1" key="1">
    <citation type="submission" date="2020-05" db="EMBL/GenBank/DDBJ databases">
        <authorList>
            <person name="Chiriac C."/>
            <person name="Salcher M."/>
            <person name="Ghai R."/>
            <person name="Kavagutti S V."/>
        </authorList>
    </citation>
    <scope>NUCLEOTIDE SEQUENCE</scope>
</reference>
<gene>
    <name evidence="1" type="ORF">UFOVP1124_12</name>
</gene>
<organism evidence="1">
    <name type="scientific">uncultured Caudovirales phage</name>
    <dbReference type="NCBI Taxonomy" id="2100421"/>
    <lineage>
        <taxon>Viruses</taxon>
        <taxon>Duplodnaviria</taxon>
        <taxon>Heunggongvirae</taxon>
        <taxon>Uroviricota</taxon>
        <taxon>Caudoviricetes</taxon>
        <taxon>Peduoviridae</taxon>
        <taxon>Maltschvirus</taxon>
        <taxon>Maltschvirus maltsch</taxon>
    </lineage>
</organism>
<proteinExistence type="predicted"/>
<evidence type="ECO:0008006" key="2">
    <source>
        <dbReference type="Google" id="ProtNLM"/>
    </source>
</evidence>
<protein>
    <recommendedName>
        <fullName evidence="2">Bacteriophage lambda, GpH, tail tape measure, C-terminal</fullName>
    </recommendedName>
</protein>
<dbReference type="EMBL" id="LR797064">
    <property type="protein sequence ID" value="CAB4184477.1"/>
    <property type="molecule type" value="Genomic_DNA"/>
</dbReference>
<name>A0A6J5QPL2_9CAUD</name>
<evidence type="ECO:0000313" key="1">
    <source>
        <dbReference type="EMBL" id="CAB4184477.1"/>
    </source>
</evidence>